<dbReference type="NCBIfam" id="TIGR02229">
    <property type="entry name" value="caa3_sub_IV"/>
    <property type="match status" value="1"/>
</dbReference>
<dbReference type="InterPro" id="IPR011743">
    <property type="entry name" value="Caa3_sub_IV"/>
</dbReference>
<comment type="subcellular location">
    <subcellularLocation>
        <location evidence="1">Cell membrane</location>
        <topology evidence="1">Multi-pass membrane protein</topology>
    </subcellularLocation>
</comment>
<evidence type="ECO:0000256" key="1">
    <source>
        <dbReference type="ARBA" id="ARBA00004651"/>
    </source>
</evidence>
<name>A0ABZ2KFW2_9BACT</name>
<dbReference type="Pfam" id="PF03626">
    <property type="entry name" value="COX4_pro"/>
    <property type="match status" value="1"/>
</dbReference>
<keyword evidence="4 7" id="KW-1133">Transmembrane helix</keyword>
<keyword evidence="5 7" id="KW-0472">Membrane</keyword>
<keyword evidence="9" id="KW-1185">Reference proteome</keyword>
<feature type="region of interest" description="Disordered" evidence="6">
    <location>
        <begin position="116"/>
        <end position="159"/>
    </location>
</feature>
<protein>
    <submittedName>
        <fullName evidence="8">Cytochrome C oxidase subunit IV family protein</fullName>
    </submittedName>
</protein>
<feature type="compositionally biased region" description="Low complexity" evidence="6">
    <location>
        <begin position="129"/>
        <end position="138"/>
    </location>
</feature>
<proteinExistence type="predicted"/>
<dbReference type="Proteomes" id="UP001379533">
    <property type="component" value="Chromosome"/>
</dbReference>
<reference evidence="8 9" key="1">
    <citation type="submission" date="2021-12" db="EMBL/GenBank/DDBJ databases">
        <title>Discovery of the Pendulisporaceae a myxobacterial family with distinct sporulation behavior and unique specialized metabolism.</title>
        <authorList>
            <person name="Garcia R."/>
            <person name="Popoff A."/>
            <person name="Bader C.D."/>
            <person name="Loehr J."/>
            <person name="Walesch S."/>
            <person name="Walt C."/>
            <person name="Boldt J."/>
            <person name="Bunk B."/>
            <person name="Haeckl F.J.F.P.J."/>
            <person name="Gunesch A.P."/>
            <person name="Birkelbach J."/>
            <person name="Nuebel U."/>
            <person name="Pietschmann T."/>
            <person name="Bach T."/>
            <person name="Mueller R."/>
        </authorList>
    </citation>
    <scope>NUCLEOTIDE SEQUENCE [LARGE SCALE GENOMIC DNA]</scope>
    <source>
        <strain evidence="8 9">MSr12523</strain>
    </source>
</reference>
<evidence type="ECO:0000313" key="8">
    <source>
        <dbReference type="EMBL" id="WXA96949.1"/>
    </source>
</evidence>
<evidence type="ECO:0000313" key="9">
    <source>
        <dbReference type="Proteomes" id="UP001379533"/>
    </source>
</evidence>
<organism evidence="8 9">
    <name type="scientific">Pendulispora brunnea</name>
    <dbReference type="NCBI Taxonomy" id="2905690"/>
    <lineage>
        <taxon>Bacteria</taxon>
        <taxon>Pseudomonadati</taxon>
        <taxon>Myxococcota</taxon>
        <taxon>Myxococcia</taxon>
        <taxon>Myxococcales</taxon>
        <taxon>Sorangiineae</taxon>
        <taxon>Pendulisporaceae</taxon>
        <taxon>Pendulispora</taxon>
    </lineage>
</organism>
<evidence type="ECO:0000256" key="6">
    <source>
        <dbReference type="SAM" id="MobiDB-lite"/>
    </source>
</evidence>
<keyword evidence="3 7" id="KW-0812">Transmembrane</keyword>
<feature type="transmembrane region" description="Helical" evidence="7">
    <location>
        <begin position="28"/>
        <end position="49"/>
    </location>
</feature>
<feature type="transmembrane region" description="Helical" evidence="7">
    <location>
        <begin position="83"/>
        <end position="103"/>
    </location>
</feature>
<feature type="transmembrane region" description="Helical" evidence="7">
    <location>
        <begin position="56"/>
        <end position="77"/>
    </location>
</feature>
<evidence type="ECO:0000256" key="4">
    <source>
        <dbReference type="ARBA" id="ARBA00022989"/>
    </source>
</evidence>
<keyword evidence="2" id="KW-1003">Cell membrane</keyword>
<evidence type="ECO:0000256" key="3">
    <source>
        <dbReference type="ARBA" id="ARBA00022692"/>
    </source>
</evidence>
<dbReference type="RefSeq" id="WP_394847564.1">
    <property type="nucleotide sequence ID" value="NZ_CP089982.1"/>
</dbReference>
<evidence type="ECO:0000256" key="2">
    <source>
        <dbReference type="ARBA" id="ARBA00022475"/>
    </source>
</evidence>
<dbReference type="InterPro" id="IPR005171">
    <property type="entry name" value="Cyt_c_oxidase_su4_prok"/>
</dbReference>
<evidence type="ECO:0000256" key="7">
    <source>
        <dbReference type="SAM" id="Phobius"/>
    </source>
</evidence>
<evidence type="ECO:0000256" key="5">
    <source>
        <dbReference type="ARBA" id="ARBA00023136"/>
    </source>
</evidence>
<sequence>MSDSHSADHGHGHHDDGAVHTHIASTQFYVGIFMALVAMTVLTVAVSYVHLGPANLAVAIIIASIKASLVVLFFMHLKYDNRFNGLIFVCSLAFIGVFFAYTINDTGHRGQVDLEQGTETLPSDGKQAPGGMPEAPAAPKHESEHAPQVGGPLPEGEHQ</sequence>
<accession>A0ABZ2KFW2</accession>
<gene>
    <name evidence="8" type="ORF">LZC95_08870</name>
</gene>
<dbReference type="EMBL" id="CP089982">
    <property type="protein sequence ID" value="WXA96949.1"/>
    <property type="molecule type" value="Genomic_DNA"/>
</dbReference>